<dbReference type="PANTHER" id="PTHR47331:SF5">
    <property type="entry name" value="RIBONUCLEASE H"/>
    <property type="match status" value="1"/>
</dbReference>
<dbReference type="OMA" id="WEVESCA"/>
<evidence type="ECO:0000313" key="1">
    <source>
        <dbReference type="EnsemblMetazoa" id="XP_014252948.1"/>
    </source>
</evidence>
<dbReference type="SUPFAM" id="SSF56672">
    <property type="entry name" value="DNA/RNA polymerases"/>
    <property type="match status" value="1"/>
</dbReference>
<dbReference type="RefSeq" id="XP_014252948.1">
    <property type="nucleotide sequence ID" value="XM_014397462.1"/>
</dbReference>
<evidence type="ECO:0000313" key="2">
    <source>
        <dbReference type="Proteomes" id="UP000494040"/>
    </source>
</evidence>
<accession>A0A8I6RY14</accession>
<proteinExistence type="predicted"/>
<dbReference type="OrthoDB" id="6619879at2759"/>
<dbReference type="GeneID" id="106668568"/>
<dbReference type="Proteomes" id="UP000494040">
    <property type="component" value="Unassembled WGS sequence"/>
</dbReference>
<reference evidence="1" key="1">
    <citation type="submission" date="2022-01" db="UniProtKB">
        <authorList>
            <consortium name="EnsemblMetazoa"/>
        </authorList>
    </citation>
    <scope>IDENTIFICATION</scope>
</reference>
<dbReference type="PANTHER" id="PTHR47331">
    <property type="entry name" value="PHD-TYPE DOMAIN-CONTAINING PROTEIN"/>
    <property type="match status" value="1"/>
</dbReference>
<dbReference type="EnsemblMetazoa" id="XM_014397462.1">
    <property type="protein sequence ID" value="XP_014252948.1"/>
    <property type="gene ID" value="LOC106668568"/>
</dbReference>
<dbReference type="KEGG" id="clec:106668568"/>
<dbReference type="AlphaFoldDB" id="A0A8I6RY14"/>
<keyword evidence="2" id="KW-1185">Reference proteome</keyword>
<dbReference type="GO" id="GO:0071897">
    <property type="term" value="P:DNA biosynthetic process"/>
    <property type="evidence" value="ECO:0007669"/>
    <property type="project" value="UniProtKB-ARBA"/>
</dbReference>
<name>A0A8I6RY14_CIMLE</name>
<sequence length="255" mass="29001">MLCGNSVNLPGGLPTALNTIFGIVLMGRICEVSSNTACSLFVKETNENSFADLQKLDSTVHVNPLELQCEDHFAKTHTRDDSERYAVSLPFKENTLILGESKPSALVRFRKLEHRFEKEPSLKENYDTVMRDYLPKGYISRASLPGQYFLSHHEVIKDSTSTKLRVLFDASFATSHGYLNDKLLTGPKLQRDIKEVLLHFHTFQITMTADIAQMYLQIVVSPHDHTFQHFLYSADPSEAVTASFMHKYKSDLQQR</sequence>
<dbReference type="InterPro" id="IPR043502">
    <property type="entry name" value="DNA/RNA_pol_sf"/>
</dbReference>
<organism evidence="1 2">
    <name type="scientific">Cimex lectularius</name>
    <name type="common">Bed bug</name>
    <name type="synonym">Acanthia lectularia</name>
    <dbReference type="NCBI Taxonomy" id="79782"/>
    <lineage>
        <taxon>Eukaryota</taxon>
        <taxon>Metazoa</taxon>
        <taxon>Ecdysozoa</taxon>
        <taxon>Arthropoda</taxon>
        <taxon>Hexapoda</taxon>
        <taxon>Insecta</taxon>
        <taxon>Pterygota</taxon>
        <taxon>Neoptera</taxon>
        <taxon>Paraneoptera</taxon>
        <taxon>Hemiptera</taxon>
        <taxon>Heteroptera</taxon>
        <taxon>Panheteroptera</taxon>
        <taxon>Cimicomorpha</taxon>
        <taxon>Cimicidae</taxon>
        <taxon>Cimex</taxon>
    </lineage>
</organism>
<protein>
    <submittedName>
        <fullName evidence="1">Uncharacterized protein</fullName>
    </submittedName>
</protein>